<proteinExistence type="predicted"/>
<organism evidence="1 2">
    <name type="scientific">Marasmius tenuissimus</name>
    <dbReference type="NCBI Taxonomy" id="585030"/>
    <lineage>
        <taxon>Eukaryota</taxon>
        <taxon>Fungi</taxon>
        <taxon>Dikarya</taxon>
        <taxon>Basidiomycota</taxon>
        <taxon>Agaricomycotina</taxon>
        <taxon>Agaricomycetes</taxon>
        <taxon>Agaricomycetidae</taxon>
        <taxon>Agaricales</taxon>
        <taxon>Marasmiineae</taxon>
        <taxon>Marasmiaceae</taxon>
        <taxon>Marasmius</taxon>
    </lineage>
</organism>
<accession>A0ABR3ABL7</accession>
<dbReference type="EMBL" id="JBBXMP010000005">
    <property type="protein sequence ID" value="KAL0070958.1"/>
    <property type="molecule type" value="Genomic_DNA"/>
</dbReference>
<evidence type="ECO:0000313" key="1">
    <source>
        <dbReference type="EMBL" id="KAL0070958.1"/>
    </source>
</evidence>
<comment type="caution">
    <text evidence="1">The sequence shown here is derived from an EMBL/GenBank/DDBJ whole genome shotgun (WGS) entry which is preliminary data.</text>
</comment>
<sequence>MPSQIYLLNSIEEEALMQAIRSNSFKLTRLHFFGTLKQAVEVVFAALAQGDRVTPRRIERHIHLDNLIDSPRVFCRLLKDQNLNFTSLDLAGRRWHCPPHGPLRVSRVLKILAACAVLERCTLRDIEDDEPEYYETHSDLTNLKYLRQMEIHTSHPGILLDQLQVRRLRSVRVEYPPRSSIQRLKQSFRLLCQNSNLKVVYQLPGVVKNSKTLRGVVAETVAYEFQPMKFISYDSDCD</sequence>
<gene>
    <name evidence="1" type="ORF">AAF712_002179</name>
</gene>
<reference evidence="1 2" key="1">
    <citation type="submission" date="2024-05" db="EMBL/GenBank/DDBJ databases">
        <title>A draft genome resource for the thread blight pathogen Marasmius tenuissimus strain MS-2.</title>
        <authorList>
            <person name="Yulfo-Soto G.E."/>
            <person name="Baruah I.K."/>
            <person name="Amoako-Attah I."/>
            <person name="Bukari Y."/>
            <person name="Meinhardt L.W."/>
            <person name="Bailey B.A."/>
            <person name="Cohen S.P."/>
        </authorList>
    </citation>
    <scope>NUCLEOTIDE SEQUENCE [LARGE SCALE GENOMIC DNA]</scope>
    <source>
        <strain evidence="1 2">MS-2</strain>
    </source>
</reference>
<dbReference type="Proteomes" id="UP001437256">
    <property type="component" value="Unassembled WGS sequence"/>
</dbReference>
<name>A0ABR3ABL7_9AGAR</name>
<evidence type="ECO:0000313" key="2">
    <source>
        <dbReference type="Proteomes" id="UP001437256"/>
    </source>
</evidence>
<keyword evidence="2" id="KW-1185">Reference proteome</keyword>
<protein>
    <submittedName>
        <fullName evidence="1">Uncharacterized protein</fullName>
    </submittedName>
</protein>